<evidence type="ECO:0000256" key="2">
    <source>
        <dbReference type="ARBA" id="ARBA00022670"/>
    </source>
</evidence>
<gene>
    <name evidence="9" type="ORF">GSOID_T00020031001</name>
</gene>
<dbReference type="Gene3D" id="3.40.390.10">
    <property type="entry name" value="Collagenase (Catalytic Domain)"/>
    <property type="match status" value="1"/>
</dbReference>
<dbReference type="GO" id="GO:0046872">
    <property type="term" value="F:metal ion binding"/>
    <property type="evidence" value="ECO:0007669"/>
    <property type="project" value="UniProtKB-KW"/>
</dbReference>
<evidence type="ECO:0000259" key="7">
    <source>
        <dbReference type="Pfam" id="PF01431"/>
    </source>
</evidence>
<dbReference type="GO" id="GO:0016485">
    <property type="term" value="P:protein processing"/>
    <property type="evidence" value="ECO:0007669"/>
    <property type="project" value="TreeGrafter"/>
</dbReference>
<evidence type="ECO:0000256" key="5">
    <source>
        <dbReference type="ARBA" id="ARBA00022833"/>
    </source>
</evidence>
<dbReference type="SUPFAM" id="SSF55486">
    <property type="entry name" value="Metalloproteases ('zincins'), catalytic domain"/>
    <property type="match status" value="1"/>
</dbReference>
<dbReference type="CDD" id="cd08662">
    <property type="entry name" value="M13"/>
    <property type="match status" value="1"/>
</dbReference>
<keyword evidence="3" id="KW-0479">Metal-binding</keyword>
<dbReference type="PANTHER" id="PTHR11733">
    <property type="entry name" value="ZINC METALLOPROTEASE FAMILY M13 NEPRILYSIN-RELATED"/>
    <property type="match status" value="1"/>
</dbReference>
<evidence type="ECO:0008006" key="10">
    <source>
        <dbReference type="Google" id="ProtNLM"/>
    </source>
</evidence>
<evidence type="ECO:0000259" key="8">
    <source>
        <dbReference type="Pfam" id="PF05649"/>
    </source>
</evidence>
<evidence type="ECO:0000256" key="6">
    <source>
        <dbReference type="ARBA" id="ARBA00023049"/>
    </source>
</evidence>
<sequence length="670" mass="75926">MDLDADPCNDFNQYACGGWEESAEIPDDAGSYSQFSVVRKALSATLNRTLSDPSVEGHHGWESVIKSKNLFSLCMDEESLDAQSNSDLAETITISWPTQGILDEEKNVQHSITSASANYGVSAIFIADQDLDADDSTEWIVTLGHPGLGMSQTYYTTTVEADRERYREAYIKYIVDYSLKYRESLSTSATEESIRAMAEKIYNFESNIAKYMWSPTEGRDPANYQRKKVVGEIPGNEIVGNWDQFVNEIISKVNVDYSIEVDTIVNLSDEKWFNNTNLAIDEAGYFSVQDYVAWRVHSNYIGYLGAEWRAISDEFTATISGQTPKPRWQTCSDAANSVMEWAVGKLYIEEDFQGESKEIMTGLVDNLFSAFRENILSDADWMSSETKVQALDKLEKITSNIAFPDWINEEDAVNEKYATLEVSESYVGTRRSGKEWQQREWWSLLNEPVDKGMWLTGPAIVNAFYSSSFNSITFPAGILQPPFFSKDMTTAMNFGGIGVVIGHEITHGFDDQGSKYDGDGNYKNWWTPIDRENFDERVQCIKDEYSGFYFEEADKNLNGDLTAGENTADNGGLWEARYGYDWYLKNSSDIYVPGLSDKFTPDQLYYIGYAQIWCAKYKEDYAKWMVDNDPHSPGRFRTNGAIQNGGRFFSNAFGCKKGSPMNPENQCRVW</sequence>
<accession>E4YVH8</accession>
<dbReference type="InterPro" id="IPR000718">
    <property type="entry name" value="Peptidase_M13"/>
</dbReference>
<dbReference type="Pfam" id="PF05649">
    <property type="entry name" value="Peptidase_M13_N"/>
    <property type="match status" value="1"/>
</dbReference>
<dbReference type="InterPro" id="IPR018497">
    <property type="entry name" value="Peptidase_M13_C"/>
</dbReference>
<feature type="domain" description="Peptidase M13 C-terminal" evidence="7">
    <location>
        <begin position="462"/>
        <end position="669"/>
    </location>
</feature>
<evidence type="ECO:0000256" key="3">
    <source>
        <dbReference type="ARBA" id="ARBA00022723"/>
    </source>
</evidence>
<organism evidence="9">
    <name type="scientific">Oikopleura dioica</name>
    <name type="common">Tunicate</name>
    <dbReference type="NCBI Taxonomy" id="34765"/>
    <lineage>
        <taxon>Eukaryota</taxon>
        <taxon>Metazoa</taxon>
        <taxon>Chordata</taxon>
        <taxon>Tunicata</taxon>
        <taxon>Appendicularia</taxon>
        <taxon>Copelata</taxon>
        <taxon>Oikopleuridae</taxon>
        <taxon>Oikopleura</taxon>
    </lineage>
</organism>
<dbReference type="InterPro" id="IPR042089">
    <property type="entry name" value="Peptidase_M13_dom_2"/>
</dbReference>
<dbReference type="PRINTS" id="PR00786">
    <property type="entry name" value="NEPRILYSIN"/>
</dbReference>
<dbReference type="PROSITE" id="PS51885">
    <property type="entry name" value="NEPRILYSIN"/>
    <property type="match status" value="1"/>
</dbReference>
<dbReference type="Proteomes" id="UP000011014">
    <property type="component" value="Unassembled WGS sequence"/>
</dbReference>
<dbReference type="Gene3D" id="1.10.1380.10">
    <property type="entry name" value="Neutral endopeptidase , domain2"/>
    <property type="match status" value="1"/>
</dbReference>
<keyword evidence="2" id="KW-0645">Protease</keyword>
<evidence type="ECO:0000313" key="9">
    <source>
        <dbReference type="EMBL" id="CBY39463.1"/>
    </source>
</evidence>
<dbReference type="PANTHER" id="PTHR11733:SF240">
    <property type="entry name" value="GH14155P-RELATED"/>
    <property type="match status" value="1"/>
</dbReference>
<reference evidence="9" key="1">
    <citation type="journal article" date="2010" name="Science">
        <title>Plasticity of animal genome architecture unmasked by rapid evolution of a pelagic tunicate.</title>
        <authorList>
            <person name="Denoeud F."/>
            <person name="Henriet S."/>
            <person name="Mungpakdee S."/>
            <person name="Aury J.M."/>
            <person name="Da Silva C."/>
            <person name="Brinkmann H."/>
            <person name="Mikhaleva J."/>
            <person name="Olsen L.C."/>
            <person name="Jubin C."/>
            <person name="Canestro C."/>
            <person name="Bouquet J.M."/>
            <person name="Danks G."/>
            <person name="Poulain J."/>
            <person name="Campsteijn C."/>
            <person name="Adamski M."/>
            <person name="Cross I."/>
            <person name="Yadetie F."/>
            <person name="Muffato M."/>
            <person name="Louis A."/>
            <person name="Butcher S."/>
            <person name="Tsagkogeorga G."/>
            <person name="Konrad A."/>
            <person name="Singh S."/>
            <person name="Jensen M.F."/>
            <person name="Cong E.H."/>
            <person name="Eikeseth-Otteraa H."/>
            <person name="Noel B."/>
            <person name="Anthouard V."/>
            <person name="Porcel B.M."/>
            <person name="Kachouri-Lafond R."/>
            <person name="Nishino A."/>
            <person name="Ugolini M."/>
            <person name="Chourrout P."/>
            <person name="Nishida H."/>
            <person name="Aasland R."/>
            <person name="Huzurbazar S."/>
            <person name="Westhof E."/>
            <person name="Delsuc F."/>
            <person name="Lehrach H."/>
            <person name="Reinhardt R."/>
            <person name="Weissenbach J."/>
            <person name="Roy S.W."/>
            <person name="Artiguenave F."/>
            <person name="Postlethwait J.H."/>
            <person name="Manak J.R."/>
            <person name="Thompson E.M."/>
            <person name="Jaillon O."/>
            <person name="Du Pasquier L."/>
            <person name="Boudinot P."/>
            <person name="Liberles D.A."/>
            <person name="Volff J.N."/>
            <person name="Philippe H."/>
            <person name="Lenhard B."/>
            <person name="Roest Crollius H."/>
            <person name="Wincker P."/>
            <person name="Chourrout D."/>
        </authorList>
    </citation>
    <scope>NUCLEOTIDE SEQUENCE [LARGE SCALE GENOMIC DNA]</scope>
</reference>
<dbReference type="EMBL" id="FN655542">
    <property type="protein sequence ID" value="CBY39463.1"/>
    <property type="molecule type" value="Genomic_DNA"/>
</dbReference>
<name>E4YVH8_OIKDI</name>
<feature type="domain" description="Peptidase M13 N-terminal" evidence="8">
    <location>
        <begin position="7"/>
        <end position="404"/>
    </location>
</feature>
<dbReference type="InterPro" id="IPR024079">
    <property type="entry name" value="MetalloPept_cat_dom_sf"/>
</dbReference>
<dbReference type="GO" id="GO:0004222">
    <property type="term" value="F:metalloendopeptidase activity"/>
    <property type="evidence" value="ECO:0007669"/>
    <property type="project" value="InterPro"/>
</dbReference>
<dbReference type="Pfam" id="PF01431">
    <property type="entry name" value="Peptidase_M13"/>
    <property type="match status" value="1"/>
</dbReference>
<comment type="cofactor">
    <cofactor evidence="1">
        <name>Zn(2+)</name>
        <dbReference type="ChEBI" id="CHEBI:29105"/>
    </cofactor>
</comment>
<protein>
    <recommendedName>
        <fullName evidence="10">Peptidase M13 C-terminal domain-containing protein</fullName>
    </recommendedName>
</protein>
<keyword evidence="5" id="KW-0862">Zinc</keyword>
<dbReference type="GO" id="GO:0005886">
    <property type="term" value="C:plasma membrane"/>
    <property type="evidence" value="ECO:0007669"/>
    <property type="project" value="TreeGrafter"/>
</dbReference>
<dbReference type="AlphaFoldDB" id="E4YVH8"/>
<evidence type="ECO:0000256" key="1">
    <source>
        <dbReference type="ARBA" id="ARBA00001947"/>
    </source>
</evidence>
<dbReference type="InterPro" id="IPR008753">
    <property type="entry name" value="Peptidase_M13_N"/>
</dbReference>
<proteinExistence type="predicted"/>
<evidence type="ECO:0000256" key="4">
    <source>
        <dbReference type="ARBA" id="ARBA00022801"/>
    </source>
</evidence>
<keyword evidence="6" id="KW-0482">Metalloprotease</keyword>
<keyword evidence="4" id="KW-0378">Hydrolase</keyword>